<name>A0A9E7N3Y8_9CAUD</name>
<dbReference type="EMBL" id="ON529850">
    <property type="protein sequence ID" value="UTC28082.1"/>
    <property type="molecule type" value="Genomic_DNA"/>
</dbReference>
<evidence type="ECO:0000313" key="2">
    <source>
        <dbReference type="Proteomes" id="UP001055634"/>
    </source>
</evidence>
<dbReference type="Proteomes" id="UP001055634">
    <property type="component" value="Segment"/>
</dbReference>
<keyword evidence="2" id="KW-1185">Reference proteome</keyword>
<proteinExistence type="predicted"/>
<sequence length="222" mass="24707">MTTPMSTHRLRSLILDAVFNGFEISKTSKVWDYWEGQQIAERTADEIAKDLIGDEAFADLEAAARALRDYRPNADTAETRIAEMLLASDDDRRRRQLKSEFDRHSDPLKVLALLAELKQRQPVLRVVAAAHIVRFTPETAQGDERAVDVIVSAPPPARHANLFAIHHLRGSDEYPAGSDQGFLLSDGSFATRERAAEVAIAAGQVRAEKMTVPGKLFSEDVW</sequence>
<dbReference type="InterPro" id="IPR058630">
    <property type="entry name" value="T4_Y16D"/>
</dbReference>
<evidence type="ECO:0000313" key="1">
    <source>
        <dbReference type="EMBL" id="UTC28082.1"/>
    </source>
</evidence>
<reference evidence="1" key="1">
    <citation type="submission" date="2022-04" db="EMBL/GenBank/DDBJ databases">
        <authorList>
            <person name="Friedrich I."/>
            <person name="Schneider D."/>
            <person name="Poehlein A."/>
            <person name="Hertel R."/>
            <person name="Daniel R."/>
        </authorList>
    </citation>
    <scope>NUCLEOTIDE SEQUENCE</scope>
</reference>
<gene>
    <name evidence="1" type="ORF">GURKE_00500</name>
</gene>
<dbReference type="Pfam" id="PF26092">
    <property type="entry name" value="T4_Y16D"/>
    <property type="match status" value="1"/>
</dbReference>
<protein>
    <submittedName>
        <fullName evidence="1">Uncharacterized protein</fullName>
    </submittedName>
</protein>
<accession>A0A9E7N3Y8</accession>
<organism evidence="1 2">
    <name type="scientific">Brevundimonas phage vB_BpoS-Gurke</name>
    <dbReference type="NCBI Taxonomy" id="2948599"/>
    <lineage>
        <taxon>Viruses</taxon>
        <taxon>Duplodnaviria</taxon>
        <taxon>Heunggongvirae</taxon>
        <taxon>Uroviricota</taxon>
        <taxon>Caudoviricetes</taxon>
        <taxon>Jeanschmidtviridae</taxon>
        <taxon>Kikimoravirus</taxon>
        <taxon>Kikimoravirus gurke</taxon>
    </lineage>
</organism>